<reference evidence="13" key="1">
    <citation type="submission" date="2021-01" db="EMBL/GenBank/DDBJ databases">
        <authorList>
            <person name="Li R."/>
            <person name="Bekaert M."/>
        </authorList>
    </citation>
    <scope>NUCLEOTIDE SEQUENCE</scope>
    <source>
        <strain evidence="13">Farmed</strain>
    </source>
</reference>
<evidence type="ECO:0000256" key="7">
    <source>
        <dbReference type="ARBA" id="ARBA00022824"/>
    </source>
</evidence>
<dbReference type="PANTHER" id="PTHR10868">
    <property type="entry name" value="SIGMA 1-TYPE OPIOID RECEPTOR-RELATED"/>
    <property type="match status" value="1"/>
</dbReference>
<gene>
    <name evidence="13" type="ORF">SPHA_62361</name>
</gene>
<evidence type="ECO:0000313" key="14">
    <source>
        <dbReference type="Proteomes" id="UP000597762"/>
    </source>
</evidence>
<proteinExistence type="inferred from homology"/>
<feature type="signal peptide" evidence="12">
    <location>
        <begin position="1"/>
        <end position="20"/>
    </location>
</feature>
<evidence type="ECO:0000256" key="3">
    <source>
        <dbReference type="ARBA" id="ARBA00004649"/>
    </source>
</evidence>
<evidence type="ECO:0000256" key="5">
    <source>
        <dbReference type="ARBA" id="ARBA00020208"/>
    </source>
</evidence>
<keyword evidence="6" id="KW-0812">Transmembrane</keyword>
<evidence type="ECO:0000256" key="6">
    <source>
        <dbReference type="ARBA" id="ARBA00022692"/>
    </source>
</evidence>
<evidence type="ECO:0000256" key="9">
    <source>
        <dbReference type="ARBA" id="ARBA00023136"/>
    </source>
</evidence>
<protein>
    <recommendedName>
        <fullName evidence="5">Sigma non-opioid intracellular receptor 1</fullName>
    </recommendedName>
    <alternativeName>
        <fullName evidence="10">Sigma 1-type opioid receptor</fullName>
    </alternativeName>
</protein>
<accession>A0A812DU45</accession>
<dbReference type="GO" id="GO:0005789">
    <property type="term" value="C:endoplasmic reticulum membrane"/>
    <property type="evidence" value="ECO:0007669"/>
    <property type="project" value="UniProtKB-SubCell"/>
</dbReference>
<feature type="chain" id="PRO_5032556267" description="Sigma non-opioid intracellular receptor 1" evidence="12">
    <location>
        <begin position="21"/>
        <end position="256"/>
    </location>
</feature>
<comment type="subcellular location">
    <subcellularLocation>
        <location evidence="2">Endoplasmic reticulum membrane</location>
    </subcellularLocation>
    <subcellularLocation>
        <location evidence="1">Nucleus inner membrane</location>
    </subcellularLocation>
    <subcellularLocation>
        <location evidence="3">Nucleus outer membrane</location>
    </subcellularLocation>
</comment>
<keyword evidence="8" id="KW-1133">Transmembrane helix</keyword>
<evidence type="ECO:0000256" key="12">
    <source>
        <dbReference type="SAM" id="SignalP"/>
    </source>
</evidence>
<keyword evidence="7" id="KW-0256">Endoplasmic reticulum</keyword>
<evidence type="ECO:0000256" key="2">
    <source>
        <dbReference type="ARBA" id="ARBA00004586"/>
    </source>
</evidence>
<evidence type="ECO:0000256" key="10">
    <source>
        <dbReference type="ARBA" id="ARBA00033467"/>
    </source>
</evidence>
<dbReference type="Proteomes" id="UP000597762">
    <property type="component" value="Unassembled WGS sequence"/>
</dbReference>
<dbReference type="GO" id="GO:0005637">
    <property type="term" value="C:nuclear inner membrane"/>
    <property type="evidence" value="ECO:0007669"/>
    <property type="project" value="UniProtKB-SubCell"/>
</dbReference>
<keyword evidence="9" id="KW-0472">Membrane</keyword>
<dbReference type="OrthoDB" id="347124at2759"/>
<evidence type="ECO:0000256" key="1">
    <source>
        <dbReference type="ARBA" id="ARBA00004540"/>
    </source>
</evidence>
<organism evidence="13 14">
    <name type="scientific">Acanthosepion pharaonis</name>
    <name type="common">Pharaoh cuttlefish</name>
    <name type="synonym">Sepia pharaonis</name>
    <dbReference type="NCBI Taxonomy" id="158019"/>
    <lineage>
        <taxon>Eukaryota</taxon>
        <taxon>Metazoa</taxon>
        <taxon>Spiralia</taxon>
        <taxon>Lophotrochozoa</taxon>
        <taxon>Mollusca</taxon>
        <taxon>Cephalopoda</taxon>
        <taxon>Coleoidea</taxon>
        <taxon>Decapodiformes</taxon>
        <taxon>Sepiida</taxon>
        <taxon>Sepiina</taxon>
        <taxon>Sepiidae</taxon>
        <taxon>Acanthosepion</taxon>
    </lineage>
</organism>
<keyword evidence="12" id="KW-0732">Signal</keyword>
<sequence length="256" mass="28997">MPSIFAWVAYVLLAVGLIHQWLKQKEYVFSHDIIATIANRHIPKTDRDLEASMTSLVSELQSKYPGHILPTKDLQWFFINRAGWMASICILHASLTEYVALLGTAMETSGHSGHYFINISDTLLSGKFHRWKEGEFRSKTFTAGDTIYHLAGEASGVHWTAGTYMIEYGRGFLISALPTAFADVIFSTHDFVSMFQVLKLSYTHLFASEVFSSKADLRNNLHSVKFIEKGFFISKLQTRKSVVIGYFTRIRNITLA</sequence>
<dbReference type="Pfam" id="PF04622">
    <property type="entry name" value="ERG2_Sigma1R"/>
    <property type="match status" value="1"/>
</dbReference>
<name>A0A812DU45_ACAPH</name>
<dbReference type="InterPro" id="IPR006716">
    <property type="entry name" value="ERG2_sigma1_rcpt-like"/>
</dbReference>
<dbReference type="AlphaFoldDB" id="A0A812DU45"/>
<keyword evidence="14" id="KW-1185">Reference proteome</keyword>
<dbReference type="GO" id="GO:0005640">
    <property type="term" value="C:nuclear outer membrane"/>
    <property type="evidence" value="ECO:0007669"/>
    <property type="project" value="UniProtKB-SubCell"/>
</dbReference>
<comment type="similarity">
    <text evidence="4 11">Belongs to the ERG2 family.</text>
</comment>
<evidence type="ECO:0000256" key="8">
    <source>
        <dbReference type="ARBA" id="ARBA00022989"/>
    </source>
</evidence>
<evidence type="ECO:0000313" key="13">
    <source>
        <dbReference type="EMBL" id="CAE1310843.1"/>
    </source>
</evidence>
<comment type="caution">
    <text evidence="13">The sequence shown here is derived from an EMBL/GenBank/DDBJ whole genome shotgun (WGS) entry which is preliminary data.</text>
</comment>
<dbReference type="EMBL" id="CAHIKZ030004457">
    <property type="protein sequence ID" value="CAE1310843.1"/>
    <property type="molecule type" value="Genomic_DNA"/>
</dbReference>
<evidence type="ECO:0000256" key="4">
    <source>
        <dbReference type="ARBA" id="ARBA00007141"/>
    </source>
</evidence>
<evidence type="ECO:0000256" key="11">
    <source>
        <dbReference type="RuleBase" id="RU368083"/>
    </source>
</evidence>
<dbReference type="PANTHER" id="PTHR10868:SF1">
    <property type="entry name" value="SIGMA NON-OPIOID INTRACELLULAR RECEPTOR 1"/>
    <property type="match status" value="1"/>
</dbReference>